<dbReference type="InterPro" id="IPR013783">
    <property type="entry name" value="Ig-like_fold"/>
</dbReference>
<dbReference type="SMART" id="SM00612">
    <property type="entry name" value="Kelch"/>
    <property type="match status" value="2"/>
</dbReference>
<protein>
    <submittedName>
        <fullName evidence="3">Related to galactose oxidase</fullName>
    </submittedName>
</protein>
<dbReference type="Gene3D" id="2.60.40.10">
    <property type="entry name" value="Immunoglobulins"/>
    <property type="match status" value="1"/>
</dbReference>
<dbReference type="SUPFAM" id="SSF50965">
    <property type="entry name" value="Galactose oxidase, central domain"/>
    <property type="match status" value="1"/>
</dbReference>
<organism evidence="3 4">
    <name type="scientific">Rhynchosporium agropyri</name>
    <dbReference type="NCBI Taxonomy" id="914238"/>
    <lineage>
        <taxon>Eukaryota</taxon>
        <taxon>Fungi</taxon>
        <taxon>Dikarya</taxon>
        <taxon>Ascomycota</taxon>
        <taxon>Pezizomycotina</taxon>
        <taxon>Leotiomycetes</taxon>
        <taxon>Helotiales</taxon>
        <taxon>Ploettnerulaceae</taxon>
        <taxon>Rhynchosporium</taxon>
    </lineage>
</organism>
<dbReference type="Proteomes" id="UP000178912">
    <property type="component" value="Unassembled WGS sequence"/>
</dbReference>
<dbReference type="InterPro" id="IPR003609">
    <property type="entry name" value="Pan_app"/>
</dbReference>
<evidence type="ECO:0000256" key="1">
    <source>
        <dbReference type="SAM" id="SignalP"/>
    </source>
</evidence>
<keyword evidence="1" id="KW-0732">Signal</keyword>
<dbReference type="InterPro" id="IPR037293">
    <property type="entry name" value="Gal_Oxidase_central_sf"/>
</dbReference>
<reference evidence="4" key="1">
    <citation type="submission" date="2016-03" db="EMBL/GenBank/DDBJ databases">
        <authorList>
            <person name="Guldener U."/>
        </authorList>
    </citation>
    <scope>NUCLEOTIDE SEQUENCE [LARGE SCALE GENOMIC DNA]</scope>
    <source>
        <strain evidence="4">04CH-RAC-A.6.1</strain>
    </source>
</reference>
<dbReference type="OrthoDB" id="2019572at2759"/>
<dbReference type="Pfam" id="PF00024">
    <property type="entry name" value="PAN_1"/>
    <property type="match status" value="2"/>
</dbReference>
<dbReference type="InterPro" id="IPR014756">
    <property type="entry name" value="Ig_E-set"/>
</dbReference>
<accession>A0A1E1LMW4</accession>
<keyword evidence="4" id="KW-1185">Reference proteome</keyword>
<dbReference type="CDD" id="cd02851">
    <property type="entry name" value="E_set_GO_C"/>
    <property type="match status" value="1"/>
</dbReference>
<dbReference type="InterPro" id="IPR006652">
    <property type="entry name" value="Kelch_1"/>
</dbReference>
<dbReference type="Pfam" id="PF09118">
    <property type="entry name" value="GO-like_E_set"/>
    <property type="match status" value="1"/>
</dbReference>
<gene>
    <name evidence="3" type="ORF">RAG0_15862</name>
</gene>
<evidence type="ECO:0000313" key="4">
    <source>
        <dbReference type="Proteomes" id="UP000178912"/>
    </source>
</evidence>
<dbReference type="PANTHER" id="PTHR32208">
    <property type="entry name" value="SECRETED PROTEIN-RELATED"/>
    <property type="match status" value="1"/>
</dbReference>
<feature type="domain" description="Apple" evidence="2">
    <location>
        <begin position="218"/>
        <end position="288"/>
    </location>
</feature>
<dbReference type="EMBL" id="FJUX01000148">
    <property type="protein sequence ID" value="CZT11816.1"/>
    <property type="molecule type" value="Genomic_DNA"/>
</dbReference>
<dbReference type="PROSITE" id="PS50948">
    <property type="entry name" value="PAN"/>
    <property type="match status" value="1"/>
</dbReference>
<dbReference type="Gene3D" id="2.130.10.80">
    <property type="entry name" value="Galactose oxidase/kelch, beta-propeller"/>
    <property type="match status" value="1"/>
</dbReference>
<dbReference type="InterPro" id="IPR011043">
    <property type="entry name" value="Gal_Oxase/kelch_b-propeller"/>
</dbReference>
<dbReference type="InterPro" id="IPR015202">
    <property type="entry name" value="GO-like_E_set"/>
</dbReference>
<sequence length="792" mass="82867">MYIQTSFAALAVSTFALGTAAATTRPAITTCPSYEIASTGSNGAQFTICLSTDFEGLSVQVIRDVPTLNGCVRICSDISSCKNAVYNHGSKICHIKAPIGKLKWVQNANYHVIRMNNDATIPPVIVTPGPTTAPHAPSITLPVPTTVVQVPTTQPPVPTTAAQISTTKLPVPTAAPQVPEVVTPVPETPWVVVEGENIAKCPYTLATSTYGAKKYTTCPGTDLKGATTQLIKKIKTVEECARICSTTTGCVKAVYDKTGLACHIKAPEAKNTLIWVVNKRYSVITLTTVINPAVSGRWGNLIRLPVIPVAAYVVPQFPESSRIMVFSSWGADAFGGPGGLTQFADYNFKSGAVSQRTVANTHHDMFCPGISALGDGRMLISGGSDSAAVSLYDPATNTFAKGPDMKIPRGYQTSVTTSEGKIFELGGSYTGKRGGKTSEIYDPATNAWNLLPGAKTDKMLTVDGEGVWRTDNHAWLFSWKNGSVFQAGPSRAQNWFDTKGTGSTTPAGIRSGGDAMCGVNVMYEPGKILSTGGSQSYTNSPAVALTHITTITEPNLPSKIEAVPHMAYPRGFANGVVLPDGSVLVTGGQRKSLVFTDTDGILFPELFNPATKTWTTLAAEAVPRNYHSVSILLPDGTVFSGGGGLCYVAGGVGSKTTGCEKSVDHADGQVFSPPYLFAKDGALAPRPVIAKLSPTTVKVGGSLQVSVSAGGGAGAGAGAGAKLVLVRMGSVTHSINSDQRRVPLVDVKVAGDLYTATLPNDSGILIPGHYYLFAVSATGVPSVAKTVKVMRN</sequence>
<dbReference type="SUPFAM" id="SSF81296">
    <property type="entry name" value="E set domains"/>
    <property type="match status" value="1"/>
</dbReference>
<name>A0A1E1LMW4_9HELO</name>
<evidence type="ECO:0000259" key="2">
    <source>
        <dbReference type="PROSITE" id="PS50948"/>
    </source>
</evidence>
<feature type="chain" id="PRO_5009447271" evidence="1">
    <location>
        <begin position="22"/>
        <end position="792"/>
    </location>
</feature>
<dbReference type="AlphaFoldDB" id="A0A1E1LMW4"/>
<evidence type="ECO:0000313" key="3">
    <source>
        <dbReference type="EMBL" id="CZT11816.1"/>
    </source>
</evidence>
<feature type="signal peptide" evidence="1">
    <location>
        <begin position="1"/>
        <end position="21"/>
    </location>
</feature>
<dbReference type="PANTHER" id="PTHR32208:SF56">
    <property type="entry name" value="GALACTOSE OXIDASE-RELATED"/>
    <property type="match status" value="1"/>
</dbReference>
<proteinExistence type="predicted"/>